<dbReference type="GO" id="GO:0005576">
    <property type="term" value="C:extracellular region"/>
    <property type="evidence" value="ECO:0007669"/>
    <property type="project" value="UniProtKB-ARBA"/>
</dbReference>
<dbReference type="InterPro" id="IPR050199">
    <property type="entry name" value="IgHV"/>
</dbReference>
<keyword evidence="7" id="KW-1185">Reference proteome</keyword>
<dbReference type="PANTHER" id="PTHR23266">
    <property type="entry name" value="IMMUNOGLOBULIN HEAVY CHAIN"/>
    <property type="match status" value="1"/>
</dbReference>
<protein>
    <recommendedName>
        <fullName evidence="5">Ig-like domain-containing protein</fullName>
    </recommendedName>
</protein>
<reference evidence="6" key="2">
    <citation type="submission" date="2025-08" db="UniProtKB">
        <authorList>
            <consortium name="Ensembl"/>
        </authorList>
    </citation>
    <scope>IDENTIFICATION</scope>
</reference>
<keyword evidence="2" id="KW-1064">Adaptive immunity</keyword>
<dbReference type="SUPFAM" id="SSF48726">
    <property type="entry name" value="Immunoglobulin"/>
    <property type="match status" value="1"/>
</dbReference>
<sequence>MRLLGLLLCLLTAPRGVLSQVQLQESGPGLVKPSQTLSLTCTISGLSPRSYGVFWIRQAPGKGLEWVGVLWSSGNTAYNAALKSRLSITSDTSKSQVYLTLNSLRAEDTAVYYCAR</sequence>
<feature type="domain" description="Ig-like" evidence="5">
    <location>
        <begin position="14"/>
        <end position="116"/>
    </location>
</feature>
<dbReference type="HOGENOM" id="CLU_077975_5_0_1"/>
<keyword evidence="1" id="KW-0391">Immunity</keyword>
<evidence type="ECO:0000256" key="1">
    <source>
        <dbReference type="ARBA" id="ARBA00022859"/>
    </source>
</evidence>
<dbReference type="AlphaFoldDB" id="G1Q0Y7"/>
<proteinExistence type="predicted"/>
<dbReference type="SMART" id="SM00406">
    <property type="entry name" value="IGv"/>
    <property type="match status" value="1"/>
</dbReference>
<dbReference type="Ensembl" id="ENSMLUT00000022570.1">
    <property type="protein sequence ID" value="ENSMLUP00000017370.1"/>
    <property type="gene ID" value="ENSMLUG00000026693.1"/>
</dbReference>
<feature type="signal peptide" evidence="4">
    <location>
        <begin position="1"/>
        <end position="19"/>
    </location>
</feature>
<dbReference type="Pfam" id="PF07686">
    <property type="entry name" value="V-set"/>
    <property type="match status" value="1"/>
</dbReference>
<dbReference type="InterPro" id="IPR013106">
    <property type="entry name" value="Ig_V-set"/>
</dbReference>
<dbReference type="GO" id="GO:0019814">
    <property type="term" value="C:immunoglobulin complex"/>
    <property type="evidence" value="ECO:0007669"/>
    <property type="project" value="UniProtKB-KW"/>
</dbReference>
<dbReference type="STRING" id="59463.ENSMLUP00000017370"/>
<evidence type="ECO:0000256" key="3">
    <source>
        <dbReference type="ARBA" id="ARBA00043265"/>
    </source>
</evidence>
<evidence type="ECO:0000259" key="5">
    <source>
        <dbReference type="PROSITE" id="PS50835"/>
    </source>
</evidence>
<dbReference type="InterPro" id="IPR007110">
    <property type="entry name" value="Ig-like_dom"/>
</dbReference>
<dbReference type="Proteomes" id="UP000001074">
    <property type="component" value="Unassembled WGS sequence"/>
</dbReference>
<dbReference type="FunFam" id="2.60.40.10:FF:001878">
    <property type="entry name" value="Immunoglobulin heavy variable 1-4"/>
    <property type="match status" value="1"/>
</dbReference>
<name>G1Q0Y7_MYOLU</name>
<evidence type="ECO:0000256" key="4">
    <source>
        <dbReference type="SAM" id="SignalP"/>
    </source>
</evidence>
<dbReference type="InterPro" id="IPR013783">
    <property type="entry name" value="Ig-like_fold"/>
</dbReference>
<reference evidence="6" key="3">
    <citation type="submission" date="2025-09" db="UniProtKB">
        <authorList>
            <consortium name="Ensembl"/>
        </authorList>
    </citation>
    <scope>IDENTIFICATION</scope>
</reference>
<dbReference type="GO" id="GO:0002250">
    <property type="term" value="P:adaptive immune response"/>
    <property type="evidence" value="ECO:0007669"/>
    <property type="project" value="UniProtKB-KW"/>
</dbReference>
<dbReference type="PROSITE" id="PS50835">
    <property type="entry name" value="IG_LIKE"/>
    <property type="match status" value="1"/>
</dbReference>
<dbReference type="InterPro" id="IPR036179">
    <property type="entry name" value="Ig-like_dom_sf"/>
</dbReference>
<evidence type="ECO:0000256" key="2">
    <source>
        <dbReference type="ARBA" id="ARBA00023130"/>
    </source>
</evidence>
<evidence type="ECO:0000313" key="6">
    <source>
        <dbReference type="Ensembl" id="ENSMLUP00000017370.1"/>
    </source>
</evidence>
<dbReference type="OMA" id="ATYHCAR"/>
<accession>G1Q0Y7</accession>
<reference evidence="6 7" key="1">
    <citation type="journal article" date="2011" name="Nature">
        <title>A high-resolution map of human evolutionary constraint using 29 mammals.</title>
        <authorList>
            <person name="Lindblad-Toh K."/>
            <person name="Garber M."/>
            <person name="Zuk O."/>
            <person name="Lin M.F."/>
            <person name="Parker B.J."/>
            <person name="Washietl S."/>
            <person name="Kheradpour P."/>
            <person name="Ernst J."/>
            <person name="Jordan G."/>
            <person name="Mauceli E."/>
            <person name="Ward L.D."/>
            <person name="Lowe C.B."/>
            <person name="Holloway A.K."/>
            <person name="Clamp M."/>
            <person name="Gnerre S."/>
            <person name="Alfoldi J."/>
            <person name="Beal K."/>
            <person name="Chang J."/>
            <person name="Clawson H."/>
            <person name="Cuff J."/>
            <person name="Di Palma F."/>
            <person name="Fitzgerald S."/>
            <person name="Flicek P."/>
            <person name="Guttman M."/>
            <person name="Hubisz M.J."/>
            <person name="Jaffe D.B."/>
            <person name="Jungreis I."/>
            <person name="Kent W.J."/>
            <person name="Kostka D."/>
            <person name="Lara M."/>
            <person name="Martins A.L."/>
            <person name="Massingham T."/>
            <person name="Moltke I."/>
            <person name="Raney B.J."/>
            <person name="Rasmussen M.D."/>
            <person name="Robinson J."/>
            <person name="Stark A."/>
            <person name="Vilella A.J."/>
            <person name="Wen J."/>
            <person name="Xie X."/>
            <person name="Zody M.C."/>
            <person name="Baldwin J."/>
            <person name="Bloom T."/>
            <person name="Chin C.W."/>
            <person name="Heiman D."/>
            <person name="Nicol R."/>
            <person name="Nusbaum C."/>
            <person name="Young S."/>
            <person name="Wilkinson J."/>
            <person name="Worley K.C."/>
            <person name="Kovar C.L."/>
            <person name="Muzny D.M."/>
            <person name="Gibbs R.A."/>
            <person name="Cree A."/>
            <person name="Dihn H.H."/>
            <person name="Fowler G."/>
            <person name="Jhangiani S."/>
            <person name="Joshi V."/>
            <person name="Lee S."/>
            <person name="Lewis L.R."/>
            <person name="Nazareth L.V."/>
            <person name="Okwuonu G."/>
            <person name="Santibanez J."/>
            <person name="Warren W.C."/>
            <person name="Mardis E.R."/>
            <person name="Weinstock G.M."/>
            <person name="Wilson R.K."/>
            <person name="Delehaunty K."/>
            <person name="Dooling D."/>
            <person name="Fronik C."/>
            <person name="Fulton L."/>
            <person name="Fulton B."/>
            <person name="Graves T."/>
            <person name="Minx P."/>
            <person name="Sodergren E."/>
            <person name="Birney E."/>
            <person name="Margulies E.H."/>
            <person name="Herrero J."/>
            <person name="Green E.D."/>
            <person name="Haussler D."/>
            <person name="Siepel A."/>
            <person name="Goldman N."/>
            <person name="Pollard K.S."/>
            <person name="Pedersen J.S."/>
            <person name="Lander E.S."/>
            <person name="Kellis M."/>
        </authorList>
    </citation>
    <scope>NUCLEOTIDE SEQUENCE [LARGE SCALE GENOMIC DNA]</scope>
</reference>
<dbReference type="EMBL" id="AAPE02056838">
    <property type="status" value="NOT_ANNOTATED_CDS"/>
    <property type="molecule type" value="Genomic_DNA"/>
</dbReference>
<keyword evidence="4" id="KW-0732">Signal</keyword>
<organism evidence="6 7">
    <name type="scientific">Myotis lucifugus</name>
    <name type="common">Little brown bat</name>
    <dbReference type="NCBI Taxonomy" id="59463"/>
    <lineage>
        <taxon>Eukaryota</taxon>
        <taxon>Metazoa</taxon>
        <taxon>Chordata</taxon>
        <taxon>Craniata</taxon>
        <taxon>Vertebrata</taxon>
        <taxon>Euteleostomi</taxon>
        <taxon>Mammalia</taxon>
        <taxon>Eutheria</taxon>
        <taxon>Laurasiatheria</taxon>
        <taxon>Chiroptera</taxon>
        <taxon>Yangochiroptera</taxon>
        <taxon>Vespertilionidae</taxon>
        <taxon>Myotis</taxon>
    </lineage>
</organism>
<dbReference type="InParanoid" id="G1Q0Y7"/>
<feature type="chain" id="PRO_5003418619" description="Ig-like domain-containing protein" evidence="4">
    <location>
        <begin position="20"/>
        <end position="116"/>
    </location>
</feature>
<keyword evidence="3" id="KW-1280">Immunoglobulin</keyword>
<dbReference type="Gene3D" id="2.60.40.10">
    <property type="entry name" value="Immunoglobulins"/>
    <property type="match status" value="1"/>
</dbReference>
<evidence type="ECO:0000313" key="7">
    <source>
        <dbReference type="Proteomes" id="UP000001074"/>
    </source>
</evidence>
<dbReference type="GeneTree" id="ENSGT01030000234536"/>
<dbReference type="eggNOG" id="ENOG502SRAN">
    <property type="taxonomic scope" value="Eukaryota"/>
</dbReference>